<accession>A0A853AD15</accession>
<dbReference type="EMBL" id="JACBZD010000002">
    <property type="protein sequence ID" value="NYI08338.1"/>
    <property type="molecule type" value="Genomic_DNA"/>
</dbReference>
<feature type="domain" description="DUF8010" evidence="2">
    <location>
        <begin position="1"/>
        <end position="82"/>
    </location>
</feature>
<evidence type="ECO:0000259" key="3">
    <source>
        <dbReference type="Pfam" id="PF26572"/>
    </source>
</evidence>
<keyword evidence="5" id="KW-1185">Reference proteome</keyword>
<evidence type="ECO:0000259" key="2">
    <source>
        <dbReference type="Pfam" id="PF26035"/>
    </source>
</evidence>
<feature type="region of interest" description="Disordered" evidence="1">
    <location>
        <begin position="227"/>
        <end position="246"/>
    </location>
</feature>
<proteinExistence type="predicted"/>
<reference evidence="4 5" key="1">
    <citation type="submission" date="2020-07" db="EMBL/GenBank/DDBJ databases">
        <title>Sequencing the genomes of 1000 actinobacteria strains.</title>
        <authorList>
            <person name="Klenk H.-P."/>
        </authorList>
    </citation>
    <scope>NUCLEOTIDE SEQUENCE [LARGE SCALE GENOMIC DNA]</scope>
    <source>
        <strain evidence="4 5">DSM 42178</strain>
    </source>
</reference>
<sequence length="285" mass="28579">MTRVLRLADPAEAAGLAAYLGRLVRWDRAAAVRLRAADGVLALFGNTPFGVLAVRAATLAPGAGELDTTVSAGELLHALPLDEPAAGAGAATASEGTAGAVGTAASAQAPELAVPRQVTGASWAGVLPPRSGWRELAVLPLPELRAEVARGVADFRARTEALAEGQRTRAVLDRVGEEIWSRTVAVAARPPGAAAPGANGTPAPEGFPLRLAHAAQALGFLGPAAPGVPAPGTGRDGAPAGGTGWTGPSPAVVLLGAGSWLRLRTPHGSTVLRRASHGLGLFPVR</sequence>
<evidence type="ECO:0000313" key="5">
    <source>
        <dbReference type="Proteomes" id="UP000567795"/>
    </source>
</evidence>
<dbReference type="Proteomes" id="UP000567795">
    <property type="component" value="Unassembled WGS sequence"/>
</dbReference>
<gene>
    <name evidence="4" type="ORF">FHU37_005367</name>
</gene>
<evidence type="ECO:0000256" key="1">
    <source>
        <dbReference type="SAM" id="MobiDB-lite"/>
    </source>
</evidence>
<dbReference type="AlphaFoldDB" id="A0A853AD15"/>
<protein>
    <submittedName>
        <fullName evidence="4">Uncharacterized protein</fullName>
    </submittedName>
</protein>
<dbReference type="InterPro" id="IPR058498">
    <property type="entry name" value="DUF8185"/>
</dbReference>
<name>A0A853AD15_9ACTN</name>
<organism evidence="4 5">
    <name type="scientific">Allostreptomyces psammosilenae</name>
    <dbReference type="NCBI Taxonomy" id="1892865"/>
    <lineage>
        <taxon>Bacteria</taxon>
        <taxon>Bacillati</taxon>
        <taxon>Actinomycetota</taxon>
        <taxon>Actinomycetes</taxon>
        <taxon>Kitasatosporales</taxon>
        <taxon>Streptomycetaceae</taxon>
        <taxon>Allostreptomyces</taxon>
    </lineage>
</organism>
<comment type="caution">
    <text evidence="4">The sequence shown here is derived from an EMBL/GenBank/DDBJ whole genome shotgun (WGS) entry which is preliminary data.</text>
</comment>
<dbReference type="Pfam" id="PF26035">
    <property type="entry name" value="DUF8010"/>
    <property type="match status" value="1"/>
</dbReference>
<dbReference type="Pfam" id="PF26572">
    <property type="entry name" value="DUF8185"/>
    <property type="match status" value="1"/>
</dbReference>
<dbReference type="RefSeq" id="WP_179817170.1">
    <property type="nucleotide sequence ID" value="NZ_JACBZD010000002.1"/>
</dbReference>
<evidence type="ECO:0000313" key="4">
    <source>
        <dbReference type="EMBL" id="NYI08338.1"/>
    </source>
</evidence>
<dbReference type="InterPro" id="IPR058323">
    <property type="entry name" value="DUF8010"/>
</dbReference>
<feature type="domain" description="DUF8185" evidence="3">
    <location>
        <begin position="128"/>
        <end position="276"/>
    </location>
</feature>